<dbReference type="Pfam" id="PF23473">
    <property type="entry name" value="LysM3_LYK4_5"/>
    <property type="match status" value="1"/>
</dbReference>
<accession>A0AAV7DW57</accession>
<dbReference type="InterPro" id="IPR056561">
    <property type="entry name" value="NFP_LYK_LysM1"/>
</dbReference>
<dbReference type="GO" id="GO:0005886">
    <property type="term" value="C:plasma membrane"/>
    <property type="evidence" value="ECO:0007669"/>
    <property type="project" value="UniProtKB-ARBA"/>
</dbReference>
<comment type="caution">
    <text evidence="5">The sequence shown here is derived from an EMBL/GenBank/DDBJ whole genome shotgun (WGS) entry which is preliminary data.</text>
</comment>
<dbReference type="InterPro" id="IPR000719">
    <property type="entry name" value="Prot_kinase_dom"/>
</dbReference>
<dbReference type="AlphaFoldDB" id="A0AAV7DW57"/>
<feature type="signal peptide" evidence="2">
    <location>
        <begin position="1"/>
        <end position="21"/>
    </location>
</feature>
<dbReference type="EMBL" id="JAINDJ010000008">
    <property type="protein sequence ID" value="KAG9440880.1"/>
    <property type="molecule type" value="Genomic_DNA"/>
</dbReference>
<dbReference type="Proteomes" id="UP000825729">
    <property type="component" value="Unassembled WGS sequence"/>
</dbReference>
<dbReference type="InterPro" id="IPR018392">
    <property type="entry name" value="LysM"/>
</dbReference>
<dbReference type="Gene3D" id="1.10.510.10">
    <property type="entry name" value="Transferase(Phosphotransferase) domain 1"/>
    <property type="match status" value="1"/>
</dbReference>
<dbReference type="InterPro" id="IPR011009">
    <property type="entry name" value="Kinase-like_dom_sf"/>
</dbReference>
<feature type="transmembrane region" description="Helical" evidence="1">
    <location>
        <begin position="254"/>
        <end position="278"/>
    </location>
</feature>
<dbReference type="Pfam" id="PF07714">
    <property type="entry name" value="PK_Tyr_Ser-Thr"/>
    <property type="match status" value="1"/>
</dbReference>
<dbReference type="InterPro" id="IPR056562">
    <property type="entry name" value="LysM2_CERK1_LYK3_4_5"/>
</dbReference>
<dbReference type="Pfam" id="PF23446">
    <property type="entry name" value="LysM1_NFP_LYK"/>
    <property type="match status" value="1"/>
</dbReference>
<dbReference type="PROSITE" id="PS50011">
    <property type="entry name" value="PROTEIN_KINASE_DOM"/>
    <property type="match status" value="1"/>
</dbReference>
<protein>
    <submittedName>
        <fullName evidence="5">Uncharacterized protein</fullName>
    </submittedName>
</protein>
<dbReference type="Pfam" id="PF23472">
    <property type="entry name" value="LysM2_CERK1_LYK3_4_5"/>
    <property type="match status" value="1"/>
</dbReference>
<keyword evidence="2" id="KW-0732">Signal</keyword>
<evidence type="ECO:0000256" key="2">
    <source>
        <dbReference type="SAM" id="SignalP"/>
    </source>
</evidence>
<dbReference type="GO" id="GO:0004672">
    <property type="term" value="F:protein kinase activity"/>
    <property type="evidence" value="ECO:0007669"/>
    <property type="project" value="InterPro"/>
</dbReference>
<dbReference type="PROSITE" id="PS51782">
    <property type="entry name" value="LYSM"/>
    <property type="match status" value="1"/>
</dbReference>
<keyword evidence="6" id="KW-1185">Reference proteome</keyword>
<organism evidence="5 6">
    <name type="scientific">Aristolochia fimbriata</name>
    <name type="common">White veined hardy Dutchman's pipe vine</name>
    <dbReference type="NCBI Taxonomy" id="158543"/>
    <lineage>
        <taxon>Eukaryota</taxon>
        <taxon>Viridiplantae</taxon>
        <taxon>Streptophyta</taxon>
        <taxon>Embryophyta</taxon>
        <taxon>Tracheophyta</taxon>
        <taxon>Spermatophyta</taxon>
        <taxon>Magnoliopsida</taxon>
        <taxon>Magnoliidae</taxon>
        <taxon>Piperales</taxon>
        <taxon>Aristolochiaceae</taxon>
        <taxon>Aristolochia</taxon>
    </lineage>
</organism>
<evidence type="ECO:0000313" key="6">
    <source>
        <dbReference type="Proteomes" id="UP000825729"/>
    </source>
</evidence>
<feature type="domain" description="Protein kinase" evidence="3">
    <location>
        <begin position="281"/>
        <end position="580"/>
    </location>
</feature>
<evidence type="ECO:0000313" key="5">
    <source>
        <dbReference type="EMBL" id="KAG9440880.1"/>
    </source>
</evidence>
<sequence length="580" mass="64494">MKQILLFHITLLCSISANLNAQQEYSGNSVLDCLPRDTASPSTDYLYTCNGKSQACSAFLIFRSQPAYHSVATISHLMSVEPSEIARINRVTATAYFDTNKEANSSYVTQSDDETYFLIANDIYEGLSSCSSLKDENSFSEFEIRSGLQLTVPLRCACPTAEQIGNGTSYLLTYSITWNDSLYDISQRFNASLQSTADANRFSDIDTAIHPFTTILIPLTAEPSISSTNTPIPLPVSPLPPVRLAKSKRPIKGIAVYIGIGVGVGSALVVLLVGFLAWNCYEKKRSRSKGLEGGVIGKKNWVIPKDLLDGIAHVEKELKVFSVEELKESTDNFSSVRKIKGSVYRGIINGEVPVAIKMRSRDVTKEVRILNKINHFNLITLHGFCIAQGNSYLVSEYMEKGSLKDWLSQKRSSRVLSWNQRMQIAMDVANGLHYLHNCIKPAYIHNNIKSSNILLNGKLRAKIANFSRTTARLDEMAPPNEEVPSRHVTGTTGYLAPEYMDTRLVTPMLDVYAFGVLLLELISGRSAAVMQEGNELLLSTQMVSMAERGNLEAEIRIFVGRNKTKYSLFERKPRKQTRHG</sequence>
<evidence type="ECO:0000259" key="4">
    <source>
        <dbReference type="PROSITE" id="PS51782"/>
    </source>
</evidence>
<dbReference type="Gene3D" id="3.10.350.10">
    <property type="entry name" value="LysM domain"/>
    <property type="match status" value="1"/>
</dbReference>
<proteinExistence type="predicted"/>
<dbReference type="SUPFAM" id="SSF56112">
    <property type="entry name" value="Protein kinase-like (PK-like)"/>
    <property type="match status" value="1"/>
</dbReference>
<evidence type="ECO:0000256" key="1">
    <source>
        <dbReference type="SAM" id="Phobius"/>
    </source>
</evidence>
<dbReference type="GO" id="GO:0005524">
    <property type="term" value="F:ATP binding"/>
    <property type="evidence" value="ECO:0007669"/>
    <property type="project" value="InterPro"/>
</dbReference>
<dbReference type="PANTHER" id="PTHR45927">
    <property type="entry name" value="LYSM-DOMAIN RECEPTOR-LIKE KINASE-RELATED"/>
    <property type="match status" value="1"/>
</dbReference>
<dbReference type="Gene3D" id="3.30.200.20">
    <property type="entry name" value="Phosphorylase Kinase, domain 1"/>
    <property type="match status" value="1"/>
</dbReference>
<evidence type="ECO:0000259" key="3">
    <source>
        <dbReference type="PROSITE" id="PS50011"/>
    </source>
</evidence>
<dbReference type="InterPro" id="IPR036779">
    <property type="entry name" value="LysM_dom_sf"/>
</dbReference>
<feature type="domain" description="LysM" evidence="4">
    <location>
        <begin position="172"/>
        <end position="217"/>
    </location>
</feature>
<name>A0AAV7DW57_ARIFI</name>
<reference evidence="5 6" key="1">
    <citation type="submission" date="2021-07" db="EMBL/GenBank/DDBJ databases">
        <title>The Aristolochia fimbriata genome: insights into angiosperm evolution, floral development and chemical biosynthesis.</title>
        <authorList>
            <person name="Jiao Y."/>
        </authorList>
    </citation>
    <scope>NUCLEOTIDE SEQUENCE [LARGE SCALE GENOMIC DNA]</scope>
    <source>
        <strain evidence="5">IBCAS-2021</strain>
        <tissue evidence="5">Leaf</tissue>
    </source>
</reference>
<feature type="chain" id="PRO_5043507503" evidence="2">
    <location>
        <begin position="22"/>
        <end position="580"/>
    </location>
</feature>
<dbReference type="InterPro" id="IPR001245">
    <property type="entry name" value="Ser-Thr/Tyr_kinase_cat_dom"/>
</dbReference>
<keyword evidence="1" id="KW-0812">Transmembrane</keyword>
<keyword evidence="1" id="KW-0472">Membrane</keyword>
<dbReference type="InterPro" id="IPR052611">
    <property type="entry name" value="Plant_RLK_LysM"/>
</dbReference>
<keyword evidence="1" id="KW-1133">Transmembrane helix</keyword>
<dbReference type="InterPro" id="IPR056563">
    <property type="entry name" value="LysM3_LYK4_5"/>
</dbReference>
<gene>
    <name evidence="5" type="ORF">H6P81_021045</name>
</gene>
<dbReference type="PANTHER" id="PTHR45927:SF11">
    <property type="entry name" value="LYSM DOMAIN RECEPTOR-LIKE KINASE 4"/>
    <property type="match status" value="1"/>
</dbReference>